<feature type="transmembrane region" description="Helical" evidence="5">
    <location>
        <begin position="356"/>
        <end position="377"/>
    </location>
</feature>
<feature type="transmembrane region" description="Helical" evidence="5">
    <location>
        <begin position="64"/>
        <end position="81"/>
    </location>
</feature>
<dbReference type="Proteomes" id="UP001239167">
    <property type="component" value="Unassembled WGS sequence"/>
</dbReference>
<comment type="subcellular location">
    <subcellularLocation>
        <location evidence="1">Membrane</location>
        <topology evidence="1">Multi-pass membrane protein</topology>
    </subcellularLocation>
</comment>
<dbReference type="RefSeq" id="WP_307223778.1">
    <property type="nucleotide sequence ID" value="NZ_CP116940.1"/>
</dbReference>
<evidence type="ECO:0000256" key="5">
    <source>
        <dbReference type="SAM" id="Phobius"/>
    </source>
</evidence>
<dbReference type="PANTHER" id="PTHR37422">
    <property type="entry name" value="TEICHURONIC ACID BIOSYNTHESIS PROTEIN TUAE"/>
    <property type="match status" value="1"/>
</dbReference>
<proteinExistence type="predicted"/>
<evidence type="ECO:0000256" key="2">
    <source>
        <dbReference type="ARBA" id="ARBA00022692"/>
    </source>
</evidence>
<feature type="transmembrane region" description="Helical" evidence="5">
    <location>
        <begin position="199"/>
        <end position="229"/>
    </location>
</feature>
<feature type="transmembrane region" description="Helical" evidence="5">
    <location>
        <begin position="12"/>
        <end position="28"/>
    </location>
</feature>
<name>A0ABT9Y777_9FIRM</name>
<dbReference type="EMBL" id="JAUSUE010000008">
    <property type="protein sequence ID" value="MDQ0203680.1"/>
    <property type="molecule type" value="Genomic_DNA"/>
</dbReference>
<evidence type="ECO:0000256" key="4">
    <source>
        <dbReference type="ARBA" id="ARBA00023136"/>
    </source>
</evidence>
<keyword evidence="2 5" id="KW-0812">Transmembrane</keyword>
<evidence type="ECO:0000256" key="1">
    <source>
        <dbReference type="ARBA" id="ARBA00004141"/>
    </source>
</evidence>
<keyword evidence="8" id="KW-1185">Reference proteome</keyword>
<dbReference type="Pfam" id="PF04932">
    <property type="entry name" value="Wzy_C"/>
    <property type="match status" value="1"/>
</dbReference>
<evidence type="ECO:0000313" key="7">
    <source>
        <dbReference type="EMBL" id="MDQ0203680.1"/>
    </source>
</evidence>
<dbReference type="InterPro" id="IPR051533">
    <property type="entry name" value="WaaL-like"/>
</dbReference>
<organism evidence="7 8">
    <name type="scientific">Pectinatus haikarae</name>
    <dbReference type="NCBI Taxonomy" id="349096"/>
    <lineage>
        <taxon>Bacteria</taxon>
        <taxon>Bacillati</taxon>
        <taxon>Bacillota</taxon>
        <taxon>Negativicutes</taxon>
        <taxon>Selenomonadales</taxon>
        <taxon>Selenomonadaceae</taxon>
        <taxon>Pectinatus</taxon>
    </lineage>
</organism>
<feature type="transmembrane region" description="Helical" evidence="5">
    <location>
        <begin position="281"/>
        <end position="299"/>
    </location>
</feature>
<feature type="transmembrane region" description="Helical" evidence="5">
    <location>
        <begin position="389"/>
        <end position="408"/>
    </location>
</feature>
<evidence type="ECO:0000259" key="6">
    <source>
        <dbReference type="Pfam" id="PF04932"/>
    </source>
</evidence>
<comment type="caution">
    <text evidence="7">The sequence shown here is derived from an EMBL/GenBank/DDBJ whole genome shotgun (WGS) entry which is preliminary data.</text>
</comment>
<feature type="transmembrane region" description="Helical" evidence="5">
    <location>
        <begin position="87"/>
        <end position="105"/>
    </location>
</feature>
<dbReference type="PANTHER" id="PTHR37422:SF17">
    <property type="entry name" value="O-ANTIGEN LIGASE"/>
    <property type="match status" value="1"/>
</dbReference>
<reference evidence="7 8" key="1">
    <citation type="submission" date="2023-07" db="EMBL/GenBank/DDBJ databases">
        <title>Genomic Encyclopedia of Type Strains, Phase IV (KMG-IV): sequencing the most valuable type-strain genomes for metagenomic binning, comparative biology and taxonomic classification.</title>
        <authorList>
            <person name="Goeker M."/>
        </authorList>
    </citation>
    <scope>NUCLEOTIDE SEQUENCE [LARGE SCALE GENOMIC DNA]</scope>
    <source>
        <strain evidence="7 8">DSM 16980</strain>
    </source>
</reference>
<keyword evidence="4 5" id="KW-0472">Membrane</keyword>
<sequence length="443" mass="50305">MNIFKRNKYAKDSGTMMFYALLVTLFLLPFSGDGAAYTLFLGWFFYLLKVYFSGWQWKRTHIDLPLAVFVCIAFLSVINSPQKMFSFYNAYHLIGKYLLIYYLAVQCIVTEEQIRKIIFSIGISALLVLFYGFFQYTVGINTAGMDWTDMQAFPEMTMRVFSTWENPNILAGYLNMVMAIAFGIFIYTDEKKARLIIGIFFILAVIILGFTYARGACLSIVAVIAAYGIFCKKKIILPLVAVLAVLMYLDTALFDRMTSVFTTIDTSSELRLALWESTVEMVLDHPLLGIGWGAYYFVYPSYDFYMQGNFIKIVHAHNMYLNIAAETGIIGLLSFIVCLGGSIWRALLNYKRLPTNFLRGTLLGCGLALSAIALNGLTDFVLFNTRLSMFFWSVIAVISALLQNKELLTAREGMKNRRIGFSILPALSNEEIEKNKSYNLKSF</sequence>
<evidence type="ECO:0000313" key="8">
    <source>
        <dbReference type="Proteomes" id="UP001239167"/>
    </source>
</evidence>
<evidence type="ECO:0000256" key="3">
    <source>
        <dbReference type="ARBA" id="ARBA00022989"/>
    </source>
</evidence>
<keyword evidence="3 5" id="KW-1133">Transmembrane helix</keyword>
<feature type="domain" description="O-antigen ligase-related" evidence="6">
    <location>
        <begin position="200"/>
        <end position="336"/>
    </location>
</feature>
<feature type="transmembrane region" description="Helical" evidence="5">
    <location>
        <begin position="34"/>
        <end position="52"/>
    </location>
</feature>
<dbReference type="InterPro" id="IPR007016">
    <property type="entry name" value="O-antigen_ligase-rel_domated"/>
</dbReference>
<feature type="transmembrane region" description="Helical" evidence="5">
    <location>
        <begin position="319"/>
        <end position="344"/>
    </location>
</feature>
<feature type="transmembrane region" description="Helical" evidence="5">
    <location>
        <begin position="169"/>
        <end position="187"/>
    </location>
</feature>
<gene>
    <name evidence="7" type="ORF">J2S01_001397</name>
</gene>
<accession>A0ABT9Y777</accession>
<protein>
    <submittedName>
        <fullName evidence="7">Inorganic carbon (HCO3(-)) transporter</fullName>
    </submittedName>
</protein>
<feature type="transmembrane region" description="Helical" evidence="5">
    <location>
        <begin position="235"/>
        <end position="254"/>
    </location>
</feature>
<feature type="transmembrane region" description="Helical" evidence="5">
    <location>
        <begin position="117"/>
        <end position="138"/>
    </location>
</feature>